<dbReference type="SUPFAM" id="SSF50998">
    <property type="entry name" value="Quinoprotein alcohol dehydrogenase-like"/>
    <property type="match status" value="1"/>
</dbReference>
<sequence length="896" mass="100125">MKVRAATARNSPLIVGASYEGTIAAFKYDGTRRWKNPLSGFMVHDLWCADITGDGNDEILVANADGTLYCLNLRGVVQWSFRQNDAPMYAVCVVHDAPGTPYVVCGGYDLNIYYLTAEGTLVKTIASSTYGKEKAYGSMHGHLPPNGTHIANFLRPVKVGGVEKLAVHGVMNNMQMPGYLHLFDVLADLPSLSRKCGMVVGDFRALDPDGDGTDEILMGSSKNRDQGRAIRYDIASDKNTVLDISKTRKLNAACGAGYRLPQTELLKNGSGGTQYAIFYGSNILLAPADLDGDKTEALTCRYAFNDMCKDSEGRFILASAQSGGSCIHLIDPRQSNWKADYENLTPPGKIEAILANTAAARQQLETFKKPSYERDPVPVYFMTEGTRGVEKLADSLMKKYDHMVFLNQARCNAELRDWRTDIDNEYYREKKHRKKEYTLTQQGVLDTLLPAYEGAPGIQFWGGHGNDPYFYNPETLKKVIDGAQGKKTVITWPEMSDYSENLTYLVDNLFDPVATHAKGKNATLFLRNKNIYWQGNVYQAAWKKLLSGEFAEVAVPSMEETSDKTMDLSIAGRLGLWASGAVDHWGTRCATDNPSFDRLRQISKQCLPNHFLRMLVYHLSSGAQYLNNHPVDQEYLSIYWELVAKGALYIPKREEIVSFSPVHLSMIEPDMDYMNDGTGVKWTTFWDEYVEKGEPMVFNRMNGSWPGAPVVEWDFSKYAAGTLDRRQNFLPSYSNGMVLITPPQEGVFAELNPPRGRLVDHLHPLYRDIMKEYITDGKKYYSADGTKTYSAETYYKQVEADIQSAANQLPLTVSGDVAWVCAQTSPTHLRLTLIDGGYLNPSDQTVTIHFNSVTPRKITDVLNKLRVSVNNATATATVDVPCGLFRFLDIELMEML</sequence>
<evidence type="ECO:0000259" key="3">
    <source>
        <dbReference type="Pfam" id="PF25292"/>
    </source>
</evidence>
<dbReference type="InterPro" id="IPR015943">
    <property type="entry name" value="WD40/YVTN_repeat-like_dom_sf"/>
</dbReference>
<dbReference type="Gene3D" id="2.130.10.10">
    <property type="entry name" value="YVTN repeat-like/Quinoprotein amine dehydrogenase"/>
    <property type="match status" value="1"/>
</dbReference>
<dbReference type="EMBL" id="CAAHFH010000001">
    <property type="protein sequence ID" value="VGO18532.1"/>
    <property type="molecule type" value="Genomic_DNA"/>
</dbReference>
<evidence type="ECO:0000313" key="5">
    <source>
        <dbReference type="Proteomes" id="UP000346198"/>
    </source>
</evidence>
<dbReference type="Pfam" id="PF25290">
    <property type="entry name" value="CGLA_M"/>
    <property type="match status" value="1"/>
</dbReference>
<reference evidence="4 5" key="1">
    <citation type="submission" date="2019-04" db="EMBL/GenBank/DDBJ databases">
        <authorList>
            <person name="Van Vliet M D."/>
        </authorList>
    </citation>
    <scope>NUCLEOTIDE SEQUENCE [LARGE SCALE GENOMIC DNA]</scope>
    <source>
        <strain evidence="4 5">F21</strain>
    </source>
</reference>
<dbReference type="InterPro" id="IPR057421">
    <property type="entry name" value="CGLA_M"/>
</dbReference>
<dbReference type="Pfam" id="PF25291">
    <property type="entry name" value="CGLA_C"/>
    <property type="match status" value="1"/>
</dbReference>
<dbReference type="AlphaFoldDB" id="A0A6C2UE88"/>
<keyword evidence="5" id="KW-1185">Reference proteome</keyword>
<feature type="domain" description="Lambda-carrageenase middle" evidence="1">
    <location>
        <begin position="420"/>
        <end position="785"/>
    </location>
</feature>
<dbReference type="Proteomes" id="UP000346198">
    <property type="component" value="Unassembled WGS sequence"/>
</dbReference>
<evidence type="ECO:0000259" key="1">
    <source>
        <dbReference type="Pfam" id="PF25290"/>
    </source>
</evidence>
<dbReference type="InterPro" id="IPR011047">
    <property type="entry name" value="Quinoprotein_ADH-like_sf"/>
</dbReference>
<proteinExistence type="predicted"/>
<dbReference type="InterPro" id="IPR057420">
    <property type="entry name" value="Beta-prop_CGLA"/>
</dbReference>
<evidence type="ECO:0000313" key="4">
    <source>
        <dbReference type="EMBL" id="VGO18532.1"/>
    </source>
</evidence>
<feature type="domain" description="Lambda-carrageenase beta-propeller" evidence="3">
    <location>
        <begin position="14"/>
        <end position="330"/>
    </location>
</feature>
<organism evidence="4 5">
    <name type="scientific">Pontiella sulfatireligans</name>
    <dbReference type="NCBI Taxonomy" id="2750658"/>
    <lineage>
        <taxon>Bacteria</taxon>
        <taxon>Pseudomonadati</taxon>
        <taxon>Kiritimatiellota</taxon>
        <taxon>Kiritimatiellia</taxon>
        <taxon>Kiritimatiellales</taxon>
        <taxon>Pontiellaceae</taxon>
        <taxon>Pontiella</taxon>
    </lineage>
</organism>
<gene>
    <name evidence="4" type="primary">cglA_2</name>
    <name evidence="4" type="ORF">SCARR_00585</name>
</gene>
<dbReference type="InterPro" id="IPR057422">
    <property type="entry name" value="CGLA_C"/>
</dbReference>
<dbReference type="Pfam" id="PF25292">
    <property type="entry name" value="Beta-prop_CGLA"/>
    <property type="match status" value="1"/>
</dbReference>
<feature type="domain" description="Lambda-carrageenase C-terminal" evidence="2">
    <location>
        <begin position="812"/>
        <end position="891"/>
    </location>
</feature>
<accession>A0A6C2UE88</accession>
<protein>
    <submittedName>
        <fullName evidence="4">Lambda-carrageenase</fullName>
    </submittedName>
</protein>
<name>A0A6C2UE88_9BACT</name>
<evidence type="ECO:0000259" key="2">
    <source>
        <dbReference type="Pfam" id="PF25291"/>
    </source>
</evidence>